<feature type="region of interest" description="Disordered" evidence="1">
    <location>
        <begin position="70"/>
        <end position="122"/>
    </location>
</feature>
<evidence type="ECO:0000256" key="1">
    <source>
        <dbReference type="SAM" id="MobiDB-lite"/>
    </source>
</evidence>
<keyword evidence="3" id="KW-1185">Reference proteome</keyword>
<proteinExistence type="predicted"/>
<accession>A0ABW3YP11</accession>
<evidence type="ECO:0000313" key="3">
    <source>
        <dbReference type="Proteomes" id="UP001597260"/>
    </source>
</evidence>
<name>A0ABW3YP11_9ACTN</name>
<comment type="caution">
    <text evidence="2">The sequence shown here is derived from an EMBL/GenBank/DDBJ whole genome shotgun (WGS) entry which is preliminary data.</text>
</comment>
<evidence type="ECO:0000313" key="2">
    <source>
        <dbReference type="EMBL" id="MFD1325311.1"/>
    </source>
</evidence>
<gene>
    <name evidence="2" type="ORF">ACFQ4H_29925</name>
</gene>
<sequence length="174" mass="17987">MTSEDDFAYAQPTGPAPTGAGSIDAHQGHPLVAMRPGTVSLVVSNPGATGSVIEPTAPVTDPDQHPIVVDSAERPTRTVPRHLLGGSATSPYGVPHNGTPYRDSTAAAGGRRRGLCDPGRHHRGARAVGDAGVVRRIHPAGEASPIDLSAGRPRRDEHCHALGSWRAGGTRRTG</sequence>
<dbReference type="EMBL" id="JBHTMP010000074">
    <property type="protein sequence ID" value="MFD1325311.1"/>
    <property type="molecule type" value="Genomic_DNA"/>
</dbReference>
<dbReference type="Proteomes" id="UP001597260">
    <property type="component" value="Unassembled WGS sequence"/>
</dbReference>
<dbReference type="RefSeq" id="WP_377577434.1">
    <property type="nucleotide sequence ID" value="NZ_JBHTMP010000074.1"/>
</dbReference>
<organism evidence="2 3">
    <name type="scientific">Micromonospora sonneratiae</name>
    <dbReference type="NCBI Taxonomy" id="1184706"/>
    <lineage>
        <taxon>Bacteria</taxon>
        <taxon>Bacillati</taxon>
        <taxon>Actinomycetota</taxon>
        <taxon>Actinomycetes</taxon>
        <taxon>Micromonosporales</taxon>
        <taxon>Micromonosporaceae</taxon>
        <taxon>Micromonospora</taxon>
    </lineage>
</organism>
<protein>
    <submittedName>
        <fullName evidence="2">Uncharacterized protein</fullName>
    </submittedName>
</protein>
<feature type="region of interest" description="Disordered" evidence="1">
    <location>
        <begin position="1"/>
        <end position="27"/>
    </location>
</feature>
<reference evidence="3" key="1">
    <citation type="journal article" date="2019" name="Int. J. Syst. Evol. Microbiol.">
        <title>The Global Catalogue of Microorganisms (GCM) 10K type strain sequencing project: providing services to taxonomists for standard genome sequencing and annotation.</title>
        <authorList>
            <consortium name="The Broad Institute Genomics Platform"/>
            <consortium name="The Broad Institute Genome Sequencing Center for Infectious Disease"/>
            <person name="Wu L."/>
            <person name="Ma J."/>
        </authorList>
    </citation>
    <scope>NUCLEOTIDE SEQUENCE [LARGE SCALE GENOMIC DNA]</scope>
    <source>
        <strain evidence="3">JCM 31037</strain>
    </source>
</reference>